<feature type="domain" description="Fe/B12 periplasmic-binding" evidence="2">
    <location>
        <begin position="2"/>
        <end position="254"/>
    </location>
</feature>
<dbReference type="PROSITE" id="PS50983">
    <property type="entry name" value="FE_B12_PBP"/>
    <property type="match status" value="1"/>
</dbReference>
<keyword evidence="3" id="KW-0675">Receptor</keyword>
<reference evidence="3 4" key="1">
    <citation type="submission" date="2023-09" db="EMBL/GenBank/DDBJ databases">
        <authorList>
            <person name="Rey-Velasco X."/>
        </authorList>
    </citation>
    <scope>NUCLEOTIDE SEQUENCE [LARGE SCALE GENOMIC DNA]</scope>
    <source>
        <strain evidence="3 4">W345</strain>
    </source>
</reference>
<dbReference type="NCBIfam" id="NF038402">
    <property type="entry name" value="TroA_like"/>
    <property type="match status" value="1"/>
</dbReference>
<dbReference type="Proteomes" id="UP001254608">
    <property type="component" value="Unassembled WGS sequence"/>
</dbReference>
<dbReference type="PANTHER" id="PTHR42860:SF2">
    <property type="entry name" value="BLL4160 PROTEIN"/>
    <property type="match status" value="1"/>
</dbReference>
<sequence length="254" mass="27920">MRVFSHTCSNTEIVCALDAVECLIGVDDDSDHPPEIVATLPKLGRDLDLDVAAVIAQKPDLVLSSLTVPGHERIVDALKAAGIRTLVCDPQSLEDVYGDVLRIATALGVAQRGERLVTQMRERMPPVERTARPRVLLEWWPKPVIVPARRSWATDLVELAGGLNPWGATDAKSKPLEPHEAIAANPDIVVMSWCGVAEANYRAEVVRRRPGWQTVPAVAHNRIFPITEAWLGRPGPRLMDGYDALKRHIDAFTS</sequence>
<dbReference type="Pfam" id="PF01497">
    <property type="entry name" value="Peripla_BP_2"/>
    <property type="match status" value="1"/>
</dbReference>
<organism evidence="3 4">
    <name type="scientific">Banduia mediterranea</name>
    <dbReference type="NCBI Taxonomy" id="3075609"/>
    <lineage>
        <taxon>Bacteria</taxon>
        <taxon>Pseudomonadati</taxon>
        <taxon>Pseudomonadota</taxon>
        <taxon>Gammaproteobacteria</taxon>
        <taxon>Nevskiales</taxon>
        <taxon>Algiphilaceae</taxon>
        <taxon>Banduia</taxon>
    </lineage>
</organism>
<dbReference type="InterPro" id="IPR054828">
    <property type="entry name" value="Vit_B12_bind_prot"/>
</dbReference>
<gene>
    <name evidence="3" type="ORF">RM530_11300</name>
</gene>
<dbReference type="SUPFAM" id="SSF53807">
    <property type="entry name" value="Helical backbone' metal receptor"/>
    <property type="match status" value="1"/>
</dbReference>
<dbReference type="PANTHER" id="PTHR42860">
    <property type="entry name" value="VITAMIN B12-BINDING PROTEIN"/>
    <property type="match status" value="1"/>
</dbReference>
<dbReference type="InterPro" id="IPR051030">
    <property type="entry name" value="Vitamin_B12-ABC_binding"/>
</dbReference>
<protein>
    <submittedName>
        <fullName evidence="3">Helical backbone metal receptor</fullName>
    </submittedName>
</protein>
<name>A0ABU2WJ91_9GAMM</name>
<dbReference type="Gene3D" id="3.40.50.1980">
    <property type="entry name" value="Nitrogenase molybdenum iron protein domain"/>
    <property type="match status" value="2"/>
</dbReference>
<evidence type="ECO:0000313" key="4">
    <source>
        <dbReference type="Proteomes" id="UP001254608"/>
    </source>
</evidence>
<keyword evidence="1" id="KW-0732">Signal</keyword>
<evidence type="ECO:0000313" key="3">
    <source>
        <dbReference type="EMBL" id="MDT0497943.1"/>
    </source>
</evidence>
<dbReference type="RefSeq" id="WP_311365335.1">
    <property type="nucleotide sequence ID" value="NZ_JAVRIC010000015.1"/>
</dbReference>
<dbReference type="InterPro" id="IPR002491">
    <property type="entry name" value="ABC_transptr_periplasmic_BD"/>
</dbReference>
<evidence type="ECO:0000256" key="1">
    <source>
        <dbReference type="ARBA" id="ARBA00022729"/>
    </source>
</evidence>
<dbReference type="EMBL" id="JAVRIC010000015">
    <property type="protein sequence ID" value="MDT0497943.1"/>
    <property type="molecule type" value="Genomic_DNA"/>
</dbReference>
<evidence type="ECO:0000259" key="2">
    <source>
        <dbReference type="PROSITE" id="PS50983"/>
    </source>
</evidence>
<comment type="caution">
    <text evidence="3">The sequence shown here is derived from an EMBL/GenBank/DDBJ whole genome shotgun (WGS) entry which is preliminary data.</text>
</comment>
<keyword evidence="4" id="KW-1185">Reference proteome</keyword>
<proteinExistence type="predicted"/>
<accession>A0ABU2WJ91</accession>